<dbReference type="PANTHER" id="PTHR35372:SF2">
    <property type="entry name" value="SF3 HELICASE DOMAIN-CONTAINING PROTEIN"/>
    <property type="match status" value="1"/>
</dbReference>
<proteinExistence type="predicted"/>
<evidence type="ECO:0000313" key="6">
    <source>
        <dbReference type="Proteomes" id="UP000067708"/>
    </source>
</evidence>
<dbReference type="SUPFAM" id="SSF56747">
    <property type="entry name" value="Prim-pol domain"/>
    <property type="match status" value="1"/>
</dbReference>
<dbReference type="GO" id="GO:0005524">
    <property type="term" value="F:ATP binding"/>
    <property type="evidence" value="ECO:0007669"/>
    <property type="project" value="UniProtKB-KW"/>
</dbReference>
<dbReference type="InterPro" id="IPR014015">
    <property type="entry name" value="Helicase_SF3_DNA-vir"/>
</dbReference>
<dbReference type="NCBIfam" id="TIGR01613">
    <property type="entry name" value="primase_Cterm"/>
    <property type="match status" value="1"/>
</dbReference>
<organism evidence="5 6">
    <name type="scientific">Rhodoluna lacicola</name>
    <dbReference type="NCBI Taxonomy" id="529884"/>
    <lineage>
        <taxon>Bacteria</taxon>
        <taxon>Bacillati</taxon>
        <taxon>Actinomycetota</taxon>
        <taxon>Actinomycetes</taxon>
        <taxon>Micrococcales</taxon>
        <taxon>Microbacteriaceae</taxon>
        <taxon>Luna cluster</taxon>
        <taxon>Luna-1 subcluster</taxon>
        <taxon>Rhodoluna</taxon>
    </lineage>
</organism>
<dbReference type="Pfam" id="PF19263">
    <property type="entry name" value="DUF5906"/>
    <property type="match status" value="1"/>
</dbReference>
<dbReference type="InterPro" id="IPR014818">
    <property type="entry name" value="Phage/plasmid_primase_P4_C"/>
</dbReference>
<dbReference type="HOGENOM" id="CLU_018483_1_2_11"/>
<dbReference type="InterPro" id="IPR027417">
    <property type="entry name" value="P-loop_NTPase"/>
</dbReference>
<dbReference type="SMART" id="SM00885">
    <property type="entry name" value="D5_N"/>
    <property type="match status" value="1"/>
</dbReference>
<gene>
    <name evidence="5" type="ORF">Rhola_00002950</name>
</gene>
<dbReference type="STRING" id="529884.Rhola_00002950"/>
<dbReference type="Pfam" id="PF08706">
    <property type="entry name" value="D5_N"/>
    <property type="match status" value="1"/>
</dbReference>
<keyword evidence="1" id="KW-0547">Nucleotide-binding</keyword>
<evidence type="ECO:0000256" key="3">
    <source>
        <dbReference type="ARBA" id="ARBA00022840"/>
    </source>
</evidence>
<dbReference type="SUPFAM" id="SSF52540">
    <property type="entry name" value="P-loop containing nucleoside triphosphate hydrolases"/>
    <property type="match status" value="1"/>
</dbReference>
<reference evidence="5 6" key="1">
    <citation type="journal article" date="2014" name="Int. J. Syst. Evol. Microbiol.">
        <title>Rhodoluna lacicola gen. nov., sp. nov., a planktonic freshwater bacterium with stream-lined genome.</title>
        <authorList>
            <person name="Hahn M."/>
            <person name="Schmidt J."/>
            <person name="Taipale S.J."/>
            <person name="Doolittle W.F."/>
            <person name="Koll U."/>
        </authorList>
    </citation>
    <scope>NUCLEOTIDE SEQUENCE [LARGE SCALE GENOMIC DNA]</scope>
    <source>
        <strain evidence="5 6">MWH-Ta8</strain>
    </source>
</reference>
<evidence type="ECO:0000256" key="2">
    <source>
        <dbReference type="ARBA" id="ARBA00022801"/>
    </source>
</evidence>
<dbReference type="EMBL" id="CP007490">
    <property type="protein sequence ID" value="AIC47118.1"/>
    <property type="molecule type" value="Genomic_DNA"/>
</dbReference>
<dbReference type="eggNOG" id="COG3598">
    <property type="taxonomic scope" value="Bacteria"/>
</dbReference>
<dbReference type="PANTHER" id="PTHR35372">
    <property type="entry name" value="ATP BINDING PROTEIN-RELATED"/>
    <property type="match status" value="1"/>
</dbReference>
<dbReference type="GO" id="GO:0016787">
    <property type="term" value="F:hydrolase activity"/>
    <property type="evidence" value="ECO:0007669"/>
    <property type="project" value="UniProtKB-KW"/>
</dbReference>
<feature type="domain" description="SF3 helicase" evidence="4">
    <location>
        <begin position="509"/>
        <end position="664"/>
    </location>
</feature>
<dbReference type="PROSITE" id="PS51206">
    <property type="entry name" value="SF3_HELICASE_1"/>
    <property type="match status" value="1"/>
</dbReference>
<dbReference type="InterPro" id="IPR015330">
    <property type="entry name" value="DNA_primase/pol_bifunc_N"/>
</dbReference>
<dbReference type="RefSeq" id="WP_084321329.1">
    <property type="nucleotide sequence ID" value="NZ_CP007490.1"/>
</dbReference>
<dbReference type="OrthoDB" id="9763644at2"/>
<keyword evidence="2" id="KW-0378">Hydrolase</keyword>
<keyword evidence="3" id="KW-0067">ATP-binding</keyword>
<keyword evidence="6" id="KW-1185">Reference proteome</keyword>
<name>A0A060JKK2_9MICO</name>
<dbReference type="CDD" id="cd04859">
    <property type="entry name" value="Prim_Pol"/>
    <property type="match status" value="1"/>
</dbReference>
<evidence type="ECO:0000256" key="1">
    <source>
        <dbReference type="ARBA" id="ARBA00022741"/>
    </source>
</evidence>
<dbReference type="Gene3D" id="3.40.50.300">
    <property type="entry name" value="P-loop containing nucleotide triphosphate hydrolases"/>
    <property type="match status" value="1"/>
</dbReference>
<protein>
    <submittedName>
        <fullName evidence="5">Phage/plasmid primase, P4 family, C-terminal domain</fullName>
    </submittedName>
</protein>
<dbReference type="AlphaFoldDB" id="A0A060JKK2"/>
<evidence type="ECO:0000313" key="5">
    <source>
        <dbReference type="EMBL" id="AIC47118.1"/>
    </source>
</evidence>
<dbReference type="Proteomes" id="UP000067708">
    <property type="component" value="Chromosome"/>
</dbReference>
<dbReference type="InterPro" id="IPR006500">
    <property type="entry name" value="Helicase_put_C_phage/plasmid"/>
</dbReference>
<dbReference type="SMART" id="SM00943">
    <property type="entry name" value="Prim-Pol"/>
    <property type="match status" value="1"/>
</dbReference>
<accession>A0A060JKK2</accession>
<dbReference type="InterPro" id="IPR045455">
    <property type="entry name" value="NrS-1_pol-like_helicase"/>
</dbReference>
<dbReference type="InterPro" id="IPR051620">
    <property type="entry name" value="ORF904-like_C"/>
</dbReference>
<evidence type="ECO:0000259" key="4">
    <source>
        <dbReference type="PROSITE" id="PS51206"/>
    </source>
</evidence>
<sequence>MSNLTPKPDTEWNILSHYEQAAYLANQKLSVMPVHGVVNGLCTCSQFHYDLKDVGKHPASAGGQKDATTDQGQVEKWWGMNPDWNLAIHCVRCGLVVFDFDPRNGSEDSYWRLWDATESMIEDTWIVDTGVYNVKGKTLRGFHIYFRLEQDVALVGDMKKLGYPGVDVKRNGYVMAAGSKHVSGVEYSWRKGHAPWEIPLAVIPQGLLETVIKRGGGSGSSRVNRITDLEGWDERWESVKSADVKATPYAQAALKRCVAELKGMRRGDSRNNAMNAMAFSLGHLIGGGQISLSKCRDELMAAAAESYGGDWTMKKSNTESVLREYGGGFEEGALSPLYPRQLTEDAVEEIKAAVIPFAEADNDRLLELVQTGFLKSSRLLSESLLEAVKLLGPIKVGPGKELLYYKDGYWQTEAEDEITRRVSLLMGEDFLTRYVSEVSKLLKVRSQKIVKMGPKEFLNLENGMLNWRTGLFSPHDPKFNSTVRINCAWDPYATCPNVDAWMSDMIYDDLIDLIWEIIGVCLYTGMGFQRAIFFDGSGRNGKGTLIRLISKLIPELFMANVEFQRFGSDKFATSQLFRKILNVVGDLSASAMKDSSTFKMLTGEDSIQAERKYGQPFNFQNEATLLFSANKMPIGSDETRGYASRFLIVPFTKKTLRDDEIDAALEDRLFAELPGVLVKAVAGLKRAMERKGFADVERCRIAHQKYMGRIDHFQNWADESCEFTGLRADVVPKTGMWSSYQFFCITNEIDGLKRLEFYEEYDRRFGRISQQVEHETMMFNQVRLKPSLMNF</sequence>
<dbReference type="eggNOG" id="COG3378">
    <property type="taxonomic scope" value="Bacteria"/>
</dbReference>
<dbReference type="KEGG" id="rla:Rhola_00002950"/>
<dbReference type="Pfam" id="PF09250">
    <property type="entry name" value="Prim-Pol"/>
    <property type="match status" value="1"/>
</dbReference>